<dbReference type="PANTHER" id="PTHR12049:SF7">
    <property type="entry name" value="PROTEIN ARGININE METHYLTRANSFERASE NDUFAF7, MITOCHONDRIAL"/>
    <property type="match status" value="1"/>
</dbReference>
<evidence type="ECO:0000313" key="8">
    <source>
        <dbReference type="Proteomes" id="UP001595579"/>
    </source>
</evidence>
<feature type="transmembrane region" description="Helical" evidence="5">
    <location>
        <begin position="2379"/>
        <end position="2403"/>
    </location>
</feature>
<organism evidence="7 8">
    <name type="scientific">Litchfieldella rifensis</name>
    <dbReference type="NCBI Taxonomy" id="762643"/>
    <lineage>
        <taxon>Bacteria</taxon>
        <taxon>Pseudomonadati</taxon>
        <taxon>Pseudomonadota</taxon>
        <taxon>Gammaproteobacteria</taxon>
        <taxon>Oceanospirillales</taxon>
        <taxon>Halomonadaceae</taxon>
        <taxon>Litchfieldella</taxon>
    </lineage>
</organism>
<keyword evidence="1 7" id="KW-0489">Methyltransferase</keyword>
<feature type="region of interest" description="Disordered" evidence="4">
    <location>
        <begin position="1965"/>
        <end position="2028"/>
    </location>
</feature>
<evidence type="ECO:0000259" key="6">
    <source>
        <dbReference type="PROSITE" id="PS51782"/>
    </source>
</evidence>
<dbReference type="PROSITE" id="PS51782">
    <property type="entry name" value="LYSM"/>
    <property type="match status" value="1"/>
</dbReference>
<protein>
    <submittedName>
        <fullName evidence="7">SAM-dependent methyltransferase</fullName>
        <ecNumber evidence="7">2.1.1.-</ecNumber>
    </submittedName>
</protein>
<evidence type="ECO:0000256" key="1">
    <source>
        <dbReference type="ARBA" id="ARBA00022603"/>
    </source>
</evidence>
<feature type="compositionally biased region" description="Basic and acidic residues" evidence="4">
    <location>
        <begin position="1379"/>
        <end position="1393"/>
    </location>
</feature>
<dbReference type="GO" id="GO:0032259">
    <property type="term" value="P:methylation"/>
    <property type="evidence" value="ECO:0007669"/>
    <property type="project" value="UniProtKB-KW"/>
</dbReference>
<dbReference type="EMBL" id="JBHRUG010000002">
    <property type="protein sequence ID" value="MFC3282185.1"/>
    <property type="molecule type" value="Genomic_DNA"/>
</dbReference>
<feature type="region of interest" description="Disordered" evidence="4">
    <location>
        <begin position="2484"/>
        <end position="2554"/>
    </location>
</feature>
<keyword evidence="5" id="KW-0812">Transmembrane</keyword>
<gene>
    <name evidence="7" type="ORF">ACFOEV_01005</name>
</gene>
<keyword evidence="3" id="KW-0175">Coiled coil</keyword>
<keyword evidence="5" id="KW-1133">Transmembrane helix</keyword>
<feature type="compositionally biased region" description="Polar residues" evidence="4">
    <location>
        <begin position="1756"/>
        <end position="1773"/>
    </location>
</feature>
<dbReference type="InterPro" id="IPR018392">
    <property type="entry name" value="LysM"/>
</dbReference>
<dbReference type="Gene3D" id="3.40.50.12710">
    <property type="match status" value="1"/>
</dbReference>
<feature type="transmembrane region" description="Helical" evidence="5">
    <location>
        <begin position="2460"/>
        <end position="2480"/>
    </location>
</feature>
<feature type="region of interest" description="Disordered" evidence="4">
    <location>
        <begin position="25"/>
        <end position="60"/>
    </location>
</feature>
<accession>A0ABV7LIW4</accession>
<feature type="region of interest" description="Disordered" evidence="4">
    <location>
        <begin position="555"/>
        <end position="576"/>
    </location>
</feature>
<feature type="compositionally biased region" description="Acidic residues" evidence="4">
    <location>
        <begin position="2492"/>
        <end position="2501"/>
    </location>
</feature>
<dbReference type="PANTHER" id="PTHR12049">
    <property type="entry name" value="PROTEIN ARGININE METHYLTRANSFERASE NDUFAF7, MITOCHONDRIAL"/>
    <property type="match status" value="1"/>
</dbReference>
<evidence type="ECO:0000256" key="4">
    <source>
        <dbReference type="SAM" id="MobiDB-lite"/>
    </source>
</evidence>
<evidence type="ECO:0000313" key="7">
    <source>
        <dbReference type="EMBL" id="MFC3282185.1"/>
    </source>
</evidence>
<feature type="region of interest" description="Disordered" evidence="4">
    <location>
        <begin position="1374"/>
        <end position="1393"/>
    </location>
</feature>
<feature type="region of interest" description="Disordered" evidence="4">
    <location>
        <begin position="1754"/>
        <end position="1809"/>
    </location>
</feature>
<evidence type="ECO:0000256" key="2">
    <source>
        <dbReference type="ARBA" id="ARBA00022679"/>
    </source>
</evidence>
<keyword evidence="2 7" id="KW-0808">Transferase</keyword>
<keyword evidence="5" id="KW-0472">Membrane</keyword>
<comment type="caution">
    <text evidence="7">The sequence shown here is derived from an EMBL/GenBank/DDBJ whole genome shotgun (WGS) entry which is preliminary data.</text>
</comment>
<evidence type="ECO:0000256" key="3">
    <source>
        <dbReference type="SAM" id="Coils"/>
    </source>
</evidence>
<dbReference type="GO" id="GO:0008168">
    <property type="term" value="F:methyltransferase activity"/>
    <property type="evidence" value="ECO:0007669"/>
    <property type="project" value="UniProtKB-KW"/>
</dbReference>
<dbReference type="SUPFAM" id="SSF53335">
    <property type="entry name" value="S-adenosyl-L-methionine-dependent methyltransferases"/>
    <property type="match status" value="1"/>
</dbReference>
<feature type="compositionally biased region" description="Basic and acidic residues" evidence="4">
    <location>
        <begin position="567"/>
        <end position="576"/>
    </location>
</feature>
<dbReference type="Proteomes" id="UP001595579">
    <property type="component" value="Unassembled WGS sequence"/>
</dbReference>
<feature type="region of interest" description="Disordered" evidence="4">
    <location>
        <begin position="834"/>
        <end position="857"/>
    </location>
</feature>
<feature type="domain" description="LysM" evidence="6">
    <location>
        <begin position="2591"/>
        <end position="2637"/>
    </location>
</feature>
<keyword evidence="8" id="KW-1185">Reference proteome</keyword>
<dbReference type="RefSeq" id="WP_386770697.1">
    <property type="nucleotide sequence ID" value="NZ_JBHRUG010000002.1"/>
</dbReference>
<feature type="coiled-coil region" evidence="3">
    <location>
        <begin position="670"/>
        <end position="697"/>
    </location>
</feature>
<feature type="coiled-coil region" evidence="3">
    <location>
        <begin position="468"/>
        <end position="499"/>
    </location>
</feature>
<sequence>MAKLQGVLHSYSKTSSSSGMAFAKAIAKAQKAPSPQPVTHHSPTQWGHGTSPLYQAQVGNPLTGGQGFGVYSPEYLEGMHSSALNQGDDPSRTPDNYYFTPAVDTEEPYPEFEPIDNVSEADTPDADELAADVSGGKSLDLVAEENELSDRDEAIAELEAGGYDVSVTEEDGVRITEITRPETDETITETVRPSDDEGEVVTIETTGGENDHPTVVIDEEGHRTELDTSQETTRESVDEIAESFSEGKELGAIADELGITEEQLTAQLLAAGFKVADWEQYDQEGNYDGRYREIYSYGDDKEIIAFYDDRKSTVSHYDPRGHENGGNGHHSYFIDSQGRVVKRYSTRPEGPLVDGGLDIEIIVDEEGVTTRTITDNGETTREVSRNDRTVITDDDGNITLRDDESGDEVAIEDGEVSGDVNDDIDEAMLEAIQETDLDGEDGEIFQVFIDAWLNRDSWLFGGDEDSRADELREDYNAREREMEDAVEEYGENSDEAQEALRARDIAYAAWQEAAYASLVRRATLEFYAVDPDSEEAMRSSMARINEILNRHGMEWSQPDSQLSPEEASERLEEAERGLELAREAKEELQEAERLLDEANSALEEGRRGLSPGEIAGDNSAELAQVAVMFSNFEVHRAKGDDRLSDFDILHLERLLEEVENNPSAYEGIDAKEVDKYLDQAKRRKKNTEEQLARAESQHDVDIARLEAAEIREQIADEYIEEYVDENGTVYRYDGIFGQHSGEYKGYSFNDARSSADGGVWIDIHYENTTKTVNVAPADDALDAWWENNRNADLIRQWHEAIGRLGATSRAAGRVGVEHSATRINTLRSNLSELEGDLEEQERAVGPPSVESPEGAPPEHELVEIGGKIQVPRPVAERYAQIGVEALEKFDLPARVLVDDNNNPFSHPEWRWVERSELAGVYLELQETKDRLTVAEQSAQRDAQQAVWRARLPGESEEEYSQRAMYDSLGGDYQQRTLDDFYQSRFEEFFADPTFNAEYERRGEGELGGWTRQALGVSGGRIGNLDKVLEQIRDHGGNNPEVKAVPLSYVGLDGNEATIALVAVKSDDGDVHYVDATGRDFRDLEDFSKHNRQFNANGRLVAPTNLEMTPGRDENIPLEVVDVRAPDMTLDNAVNYTTMAATGASFIPGAAPVALPLAVAGGIYIGARSAYNQWHHVGHGGDWYDTESLLNYGSIASAALPMAASSFRFAGMAGHGVDMTVAARTSIGAVNFYSRNPVYWNAAESFKKGGRWFESAHGLDVASLTIDVPQIFYSAAYLNRNHHQMSDREFTEATTNLAIGVFGAGMSIRGLQSSWPGEGGTEGTTQVADGSYASRHDGLNDTPIAPPMSQGFLKRAVRQLLPGEGWRDDRGAIEFPFGPKKNEPKGSEIESRGEPQFRNKLTEYVRLTGGIPFAEFMEYSLYGFDGEGGYYNSGVVKIGDVAENDFITAPERSKYFGRTIARSLVDMYEAMGRPLRFDVVEMGAGNGTMAHDILEKLQTDHPDLYESLHYIIVERSQALIKRQQEALTEQQGVRWLHASADALPLRNIRGVFLSNELPDAFPVHRVLARAGKFKEIYVTVDERGHFVEEVRNPSSALAAALPELGGLFPPSSLRYDEQLTVNARSINWMRRLGDALEEGYVLTIDYGQPAATKQKPYVYYRNTGPIETAYEFPGEIDITSHVDNLLLSQIGSQVGLEPATSLGAGVLDSQHAFLEQHGLREELSTESDDRLRADGQRLLGDDYAGFFALVQEKRNTAQDNSHQQRQDPPQSLSASYHPEGSSFSERPSPIPEAFRRPERQPSLPDLTIDSPLSLTGTAHFGNSDVIPHGFRLETTPPEGFACLYRLDDLETLNRVSSNGALPPGHYVHVIRSVDPARDGTTFTLNRGTVPRSGRVDADGHLRWPSSGRGERVSLSVAQAESDRQIVHFRDQNGNELARDVNANGDVYVIVTDLNQTNLRHRLRGDEGLPYAEHSGNGLWATSPLTTSQKSQPENQPATANDASPSAPQPTQEPHKPAAPSATEDTTPSIEQLSSLSGTQLNSISPSELAQAATQQFRQLRSDQLAAFTELQWNALRKPQLDQIDTSLLQQHATRKALKEADRKGTITKLSVGAEGPIFQLHGVDRRGFDELRRQSSWDLLFFRTKRTTEITENPDGAASTAKFRIDSGRFRDLGFLDPQAESLLPKQSKIIEIQVHRKSHPAPDVSRNSKEMTKTALAIAIASASGSALMLPELIPIIPQAISQVANTMAYGLRGASFIIRSRFPAQTAPDTNLGRNLRLLEIATTVVHFTGTGQKILEGQSPVANVMIEMAYALYSSITFLEAVTGKTFTGKKIQDIWRGLTGREYKMKPDDLGLQLYFWGSATPLVVDGLVLSGTGGWLAGAAATSGLVGGVLFSLGSLVLYRNTYMASLVARHISKIMPDKFVFLNSGSGVKEMTRSDFVNVVEPPWWRFPSTADRDFALFIGGGLLSFSLWSAMSLISDFRDQSNSGSDETEDEESEPDSIQSPLPSVRPSPSPTATNVPEASPSPTPESTPSPSLLPDQPESRSGGLEPQRAALAPDGLNLHVNSSNEGVVVQDRRTDPALESQGYLWVEVLPGQSLGSIAVAHGYDVVDVAMLNMGHIGDLTSLKAGDRVYLPDTAQTSPLHDERVTA</sequence>
<dbReference type="Pfam" id="PF02636">
    <property type="entry name" value="Methyltransf_28"/>
    <property type="match status" value="1"/>
</dbReference>
<dbReference type="InterPro" id="IPR003788">
    <property type="entry name" value="NDUFAF7"/>
</dbReference>
<proteinExistence type="predicted"/>
<evidence type="ECO:0000256" key="5">
    <source>
        <dbReference type="SAM" id="Phobius"/>
    </source>
</evidence>
<dbReference type="InterPro" id="IPR038375">
    <property type="entry name" value="NDUFAF7_sf"/>
</dbReference>
<dbReference type="InterPro" id="IPR029063">
    <property type="entry name" value="SAM-dependent_MTases_sf"/>
</dbReference>
<dbReference type="EC" id="2.1.1.-" evidence="7"/>
<name>A0ABV7LIW4_9GAMM</name>
<feature type="compositionally biased region" description="Polar residues" evidence="4">
    <location>
        <begin position="1981"/>
        <end position="2010"/>
    </location>
</feature>
<reference evidence="8" key="1">
    <citation type="journal article" date="2019" name="Int. J. Syst. Evol. Microbiol.">
        <title>The Global Catalogue of Microorganisms (GCM) 10K type strain sequencing project: providing services to taxonomists for standard genome sequencing and annotation.</title>
        <authorList>
            <consortium name="The Broad Institute Genomics Platform"/>
            <consortium name="The Broad Institute Genome Sequencing Center for Infectious Disease"/>
            <person name="Wu L."/>
            <person name="Ma J."/>
        </authorList>
    </citation>
    <scope>NUCLEOTIDE SEQUENCE [LARGE SCALE GENOMIC DNA]</scope>
    <source>
        <strain evidence="8">CECT 7698</strain>
    </source>
</reference>
<feature type="region of interest" description="Disordered" evidence="4">
    <location>
        <begin position="1314"/>
        <end position="1335"/>
    </location>
</feature>
<feature type="compositionally biased region" description="Polar residues" evidence="4">
    <location>
        <begin position="37"/>
        <end position="60"/>
    </location>
</feature>